<dbReference type="OMA" id="VNRNPFR"/>
<name>J4C908_THEOR</name>
<dbReference type="RefSeq" id="XP_009692014.1">
    <property type="nucleotide sequence ID" value="XM_009693719.1"/>
</dbReference>
<accession>J4C908</accession>
<organism evidence="3 4">
    <name type="scientific">Theileria orientalis strain Shintoku</name>
    <dbReference type="NCBI Taxonomy" id="869250"/>
    <lineage>
        <taxon>Eukaryota</taxon>
        <taxon>Sar</taxon>
        <taxon>Alveolata</taxon>
        <taxon>Apicomplexa</taxon>
        <taxon>Aconoidasida</taxon>
        <taxon>Piroplasmida</taxon>
        <taxon>Theileriidae</taxon>
        <taxon>Theileria</taxon>
    </lineage>
</organism>
<dbReference type="OrthoDB" id="514248at2759"/>
<reference evidence="3 4" key="1">
    <citation type="journal article" date="2012" name="MBio">
        <title>Comparative genome analysis of three eukaryotic parasites with differing abilities to transform leukocytes reveals key mediators of Theileria-induced leukocyte transformation.</title>
        <authorList>
            <person name="Hayashida K."/>
            <person name="Hara Y."/>
            <person name="Abe T."/>
            <person name="Yamasaki C."/>
            <person name="Toyoda A."/>
            <person name="Kosuge T."/>
            <person name="Suzuki Y."/>
            <person name="Sato Y."/>
            <person name="Kawashima S."/>
            <person name="Katayama T."/>
            <person name="Wakaguri H."/>
            <person name="Inoue N."/>
            <person name="Homma K."/>
            <person name="Tada-Umezaki M."/>
            <person name="Yagi Y."/>
            <person name="Fujii Y."/>
            <person name="Habara T."/>
            <person name="Kanehisa M."/>
            <person name="Watanabe H."/>
            <person name="Ito K."/>
            <person name="Gojobori T."/>
            <person name="Sugawara H."/>
            <person name="Imanishi T."/>
            <person name="Weir W."/>
            <person name="Gardner M."/>
            <person name="Pain A."/>
            <person name="Shiels B."/>
            <person name="Hattori M."/>
            <person name="Nene V."/>
            <person name="Sugimoto C."/>
        </authorList>
    </citation>
    <scope>NUCLEOTIDE SEQUENCE [LARGE SCALE GENOMIC DNA]</scope>
    <source>
        <strain evidence="3 4">Shintoku</strain>
    </source>
</reference>
<dbReference type="KEGG" id="tot:TOT_040000094"/>
<evidence type="ECO:0000256" key="2">
    <source>
        <dbReference type="ARBA" id="ARBA00022679"/>
    </source>
</evidence>
<proteinExistence type="predicted"/>
<keyword evidence="4" id="KW-1185">Reference proteome</keyword>
<dbReference type="InterPro" id="IPR010286">
    <property type="entry name" value="METTL16/RlmF"/>
</dbReference>
<dbReference type="STRING" id="869250.J4C908"/>
<dbReference type="EMBL" id="AP011949">
    <property type="protein sequence ID" value="BAM41713.1"/>
    <property type="molecule type" value="Genomic_DNA"/>
</dbReference>
<dbReference type="SUPFAM" id="SSF53335">
    <property type="entry name" value="S-adenosyl-L-methionine-dependent methyltransferases"/>
    <property type="match status" value="1"/>
</dbReference>
<dbReference type="GeneID" id="20716193"/>
<evidence type="ECO:0000256" key="1">
    <source>
        <dbReference type="ARBA" id="ARBA00022603"/>
    </source>
</evidence>
<dbReference type="Gene3D" id="3.40.50.150">
    <property type="entry name" value="Vaccinia Virus protein VP39"/>
    <property type="match status" value="1"/>
</dbReference>
<dbReference type="GO" id="GO:0005634">
    <property type="term" value="C:nucleus"/>
    <property type="evidence" value="ECO:0007669"/>
    <property type="project" value="TreeGrafter"/>
</dbReference>
<dbReference type="PANTHER" id="PTHR13393">
    <property type="entry name" value="SAM-DEPENDENT METHYLTRANSFERASE"/>
    <property type="match status" value="1"/>
</dbReference>
<sequence length="460" mass="53048">MKRKIESITKNDDSYPYEDIYGYGKTNGTSIPKKDPYKNDFLLLSKHYPILKKHMTLNLKWKPKMPKSSMYHYDFNHQDSVYHLSKAILKHNYNMKLYLPCECSIEESCNMDKDLDEYNQRLRESTANLELNRFLAPCVPNRVSYIRAVSGLLSMERNSSEALENINEEYSSDRVLKGSQVVVLDIGTGASCIYPLVGVAENSWSFIGTDIDSLALEVAKKNIDLNGLDGQIKLRLQSVGTLMFHKVLNSRDFVSLTVCNPPFHSSMEKTNVNPRTSSTGRESELVFSVPQNAEQTIEQLYMDSQENETASVEGSLKHVFSEEEQGDAAFIEVMLKESKFYCHNVLWFTSLVAKLTTLKKIKALIQKEMRMYMMDHKEQEQFLSTKVEGLTNENKSIKFTQHTDKKVEVSQIHTCEFRTFTIKLGKQTRWAVAWTYYNSDQRMKIIQKLNDTPSQQEDNQ</sequence>
<dbReference type="eggNOG" id="KOG2912">
    <property type="taxonomic scope" value="Eukaryota"/>
</dbReference>
<dbReference type="VEuPathDB" id="PiroplasmaDB:TOT_040000094"/>
<dbReference type="GO" id="GO:0070475">
    <property type="term" value="P:rRNA base methylation"/>
    <property type="evidence" value="ECO:0007669"/>
    <property type="project" value="TreeGrafter"/>
</dbReference>
<evidence type="ECO:0000313" key="3">
    <source>
        <dbReference type="EMBL" id="BAM41713.1"/>
    </source>
</evidence>
<dbReference type="PANTHER" id="PTHR13393:SF0">
    <property type="entry name" value="RNA N6-ADENOSINE-METHYLTRANSFERASE METTL16"/>
    <property type="match status" value="1"/>
</dbReference>
<evidence type="ECO:0000313" key="4">
    <source>
        <dbReference type="Proteomes" id="UP000003786"/>
    </source>
</evidence>
<protein>
    <submittedName>
        <fullName evidence="3">Uncharacterized protein</fullName>
    </submittedName>
</protein>
<gene>
    <name evidence="3" type="ORF">TOT_040000094</name>
</gene>
<dbReference type="Pfam" id="PF05971">
    <property type="entry name" value="Methyltransf_10"/>
    <property type="match status" value="1"/>
</dbReference>
<keyword evidence="2" id="KW-0808">Transferase</keyword>
<dbReference type="GO" id="GO:0008168">
    <property type="term" value="F:methyltransferase activity"/>
    <property type="evidence" value="ECO:0007669"/>
    <property type="project" value="UniProtKB-KW"/>
</dbReference>
<keyword evidence="1" id="KW-0489">Methyltransferase</keyword>
<dbReference type="AlphaFoldDB" id="J4C908"/>
<dbReference type="InterPro" id="IPR029063">
    <property type="entry name" value="SAM-dependent_MTases_sf"/>
</dbReference>
<dbReference type="Proteomes" id="UP000003786">
    <property type="component" value="Chromosome 4"/>
</dbReference>